<name>A0A844AB26_RHIFR</name>
<dbReference type="AlphaFoldDB" id="A0A844AB26"/>
<accession>A0A844AB26</accession>
<organism evidence="2 3">
    <name type="scientific">Rhizobium fredii</name>
    <name type="common">Sinorhizobium fredii</name>
    <dbReference type="NCBI Taxonomy" id="380"/>
    <lineage>
        <taxon>Bacteria</taxon>
        <taxon>Pseudomonadati</taxon>
        <taxon>Pseudomonadota</taxon>
        <taxon>Alphaproteobacteria</taxon>
        <taxon>Hyphomicrobiales</taxon>
        <taxon>Rhizobiaceae</taxon>
        <taxon>Sinorhizobium/Ensifer group</taxon>
        <taxon>Sinorhizobium</taxon>
    </lineage>
</organism>
<gene>
    <name evidence="2" type="ORF">GHK48_18330</name>
</gene>
<dbReference type="RefSeq" id="WP_060563551.1">
    <property type="nucleotide sequence ID" value="NZ_BJNI01000020.1"/>
</dbReference>
<proteinExistence type="predicted"/>
<feature type="region of interest" description="Disordered" evidence="1">
    <location>
        <begin position="54"/>
        <end position="79"/>
    </location>
</feature>
<evidence type="ECO:0000256" key="1">
    <source>
        <dbReference type="SAM" id="MobiDB-lite"/>
    </source>
</evidence>
<evidence type="ECO:0000313" key="2">
    <source>
        <dbReference type="EMBL" id="MQX10173.1"/>
    </source>
</evidence>
<protein>
    <submittedName>
        <fullName evidence="2">Uncharacterized protein</fullName>
    </submittedName>
</protein>
<dbReference type="Proteomes" id="UP000466694">
    <property type="component" value="Unassembled WGS sequence"/>
</dbReference>
<evidence type="ECO:0000313" key="3">
    <source>
        <dbReference type="Proteomes" id="UP000466694"/>
    </source>
</evidence>
<dbReference type="EMBL" id="WISZ01000142">
    <property type="protein sequence ID" value="MQX10173.1"/>
    <property type="molecule type" value="Genomic_DNA"/>
</dbReference>
<sequence>MPVPSGRLKLTAYSPLLDVTWSREWVETPGSPLDERLETIVAAIESGALELLAGSSATGGTGPSQQARSGDQPAPTAGAAARLAAVQLPGLHGPASDKPALPAGATARLLALQLPGVDFGNWEADPPAG</sequence>
<comment type="caution">
    <text evidence="2">The sequence shown here is derived from an EMBL/GenBank/DDBJ whole genome shotgun (WGS) entry which is preliminary data.</text>
</comment>
<reference evidence="2 3" key="1">
    <citation type="journal article" date="2013" name="Genome Biol.">
        <title>Comparative genomics of the core and accessory genomes of 48 Sinorhizobium strains comprising five genospecies.</title>
        <authorList>
            <person name="Sugawara M."/>
            <person name="Epstein B."/>
            <person name="Badgley B.D."/>
            <person name="Unno T."/>
            <person name="Xu L."/>
            <person name="Reese J."/>
            <person name="Gyaneshwar P."/>
            <person name="Denny R."/>
            <person name="Mudge J."/>
            <person name="Bharti A.K."/>
            <person name="Farmer A.D."/>
            <person name="May G.D."/>
            <person name="Woodward J.E."/>
            <person name="Medigue C."/>
            <person name="Vallenet D."/>
            <person name="Lajus A."/>
            <person name="Rouy Z."/>
            <person name="Martinez-Vaz B."/>
            <person name="Tiffin P."/>
            <person name="Young N.D."/>
            <person name="Sadowsky M.J."/>
        </authorList>
    </citation>
    <scope>NUCLEOTIDE SEQUENCE [LARGE SCALE GENOMIC DNA]</scope>
    <source>
        <strain evidence="2 3">USDA205</strain>
    </source>
</reference>